<dbReference type="KEGG" id="rhg:EXZ61_17935"/>
<keyword evidence="2" id="KW-1185">Reference proteome</keyword>
<dbReference type="RefSeq" id="WP_142813055.1">
    <property type="nucleotide sequence ID" value="NZ_CP036282.1"/>
</dbReference>
<dbReference type="Proteomes" id="UP000317365">
    <property type="component" value="Chromosome"/>
</dbReference>
<evidence type="ECO:0000313" key="2">
    <source>
        <dbReference type="Proteomes" id="UP000317365"/>
    </source>
</evidence>
<evidence type="ECO:0000313" key="1">
    <source>
        <dbReference type="EMBL" id="QDL55903.1"/>
    </source>
</evidence>
<organism evidence="1 2">
    <name type="scientific">Rhodoferax aquaticus</name>
    <dbReference type="NCBI Taxonomy" id="2527691"/>
    <lineage>
        <taxon>Bacteria</taxon>
        <taxon>Pseudomonadati</taxon>
        <taxon>Pseudomonadota</taxon>
        <taxon>Betaproteobacteria</taxon>
        <taxon>Burkholderiales</taxon>
        <taxon>Comamonadaceae</taxon>
        <taxon>Rhodoferax</taxon>
    </lineage>
</organism>
<accession>A0A515ETK2</accession>
<sequence length="71" mass="7486">MSKCNGGLHFLRVISSRSSSEAPDAQEVVRWCAACGAVVIDLDIDGRTAPGAIFKMAFPQATKTLYGGLKA</sequence>
<protein>
    <submittedName>
        <fullName evidence="1">Uncharacterized protein</fullName>
    </submittedName>
</protein>
<reference evidence="2" key="1">
    <citation type="submission" date="2019-02" db="EMBL/GenBank/DDBJ databases">
        <title>Complete genome sequence of Rhodoferax sp. Gr-4.</title>
        <authorList>
            <person name="Jin L."/>
        </authorList>
    </citation>
    <scope>NUCLEOTIDE SEQUENCE [LARGE SCALE GENOMIC DNA]</scope>
    <source>
        <strain evidence="2">Gr-4</strain>
    </source>
</reference>
<proteinExistence type="predicted"/>
<dbReference type="EMBL" id="CP036282">
    <property type="protein sequence ID" value="QDL55903.1"/>
    <property type="molecule type" value="Genomic_DNA"/>
</dbReference>
<name>A0A515ETK2_9BURK</name>
<dbReference type="AlphaFoldDB" id="A0A515ETK2"/>
<gene>
    <name evidence="1" type="ORF">EXZ61_17935</name>
</gene>
<reference evidence="2" key="2">
    <citation type="journal article" date="2020" name="Int. J. Syst. Evol. Microbiol.">
        <title>Genomic insights into a novel species Rhodoferax aquaticus sp. nov., isolated from freshwater.</title>
        <authorList>
            <person name="Li T."/>
            <person name="Zhuo Y."/>
            <person name="Jin C.Z."/>
            <person name="Wu X."/>
            <person name="Ko S.R."/>
            <person name="Jin F.J."/>
            <person name="Ahn C.Y."/>
            <person name="Oh H.M."/>
            <person name="Lee H.G."/>
            <person name="Jin L."/>
        </authorList>
    </citation>
    <scope>NUCLEOTIDE SEQUENCE [LARGE SCALE GENOMIC DNA]</scope>
    <source>
        <strain evidence="2">Gr-4</strain>
    </source>
</reference>